<comment type="caution">
    <text evidence="1">The sequence shown here is derived from an EMBL/GenBank/DDBJ whole genome shotgun (WGS) entry which is preliminary data.</text>
</comment>
<proteinExistence type="predicted"/>
<reference evidence="1 2" key="1">
    <citation type="submission" date="2020-11" db="EMBL/GenBank/DDBJ databases">
        <title>Fusibacter basophilias sp. nov.</title>
        <authorList>
            <person name="Qiu D."/>
        </authorList>
    </citation>
    <scope>NUCLEOTIDE SEQUENCE [LARGE SCALE GENOMIC DNA]</scope>
    <source>
        <strain evidence="1 2">Q10-2</strain>
    </source>
</reference>
<keyword evidence="1" id="KW-0378">Hydrolase</keyword>
<organism evidence="1 2">
    <name type="scientific">Fusibacter ferrireducens</name>
    <dbReference type="NCBI Taxonomy" id="2785058"/>
    <lineage>
        <taxon>Bacteria</taxon>
        <taxon>Bacillati</taxon>
        <taxon>Bacillota</taxon>
        <taxon>Clostridia</taxon>
        <taxon>Eubacteriales</taxon>
        <taxon>Eubacteriales Family XII. Incertae Sedis</taxon>
        <taxon>Fusibacter</taxon>
    </lineage>
</organism>
<name>A0ABR9ZRQ8_9FIRM</name>
<dbReference type="Pfam" id="PF14196">
    <property type="entry name" value="ATC_hydrolase"/>
    <property type="match status" value="1"/>
</dbReference>
<evidence type="ECO:0000313" key="1">
    <source>
        <dbReference type="EMBL" id="MBF4693137.1"/>
    </source>
</evidence>
<protein>
    <submittedName>
        <fullName evidence="1">L-2-amino-thiazoline-4-carboxylic acid hydrolase</fullName>
    </submittedName>
</protein>
<evidence type="ECO:0000313" key="2">
    <source>
        <dbReference type="Proteomes" id="UP000614200"/>
    </source>
</evidence>
<dbReference type="InterPro" id="IPR026002">
    <property type="entry name" value="ATC_hydrolase-like"/>
</dbReference>
<gene>
    <name evidence="1" type="ORF">ISU02_08395</name>
</gene>
<keyword evidence="2" id="KW-1185">Reference proteome</keyword>
<dbReference type="GO" id="GO:0016787">
    <property type="term" value="F:hydrolase activity"/>
    <property type="evidence" value="ECO:0007669"/>
    <property type="project" value="UniProtKB-KW"/>
</dbReference>
<accession>A0ABR9ZRQ8</accession>
<sequence>MKEIKNTAKHTDNEVVNGLRSAIEHRATWMALMMDEAKKAGFDSEKFTRDAIFKTGGFHGEDIKARQVGEGIVNFEKTFLPENTKKIFEMEVKTCNEEKLEVEFNYCPLVAAWKKQGFSNEEIELMCDCAMDGDRGIAKANGYEFKLGKTIAAGDDICEVNFYKK</sequence>
<dbReference type="RefSeq" id="WP_194701366.1">
    <property type="nucleotide sequence ID" value="NZ_JADKNH010000004.1"/>
</dbReference>
<dbReference type="Proteomes" id="UP000614200">
    <property type="component" value="Unassembled WGS sequence"/>
</dbReference>
<dbReference type="EMBL" id="JADKNH010000004">
    <property type="protein sequence ID" value="MBF4693137.1"/>
    <property type="molecule type" value="Genomic_DNA"/>
</dbReference>